<feature type="transmembrane region" description="Helical" evidence="1">
    <location>
        <begin position="126"/>
        <end position="150"/>
    </location>
</feature>
<feature type="transmembrane region" description="Helical" evidence="1">
    <location>
        <begin position="12"/>
        <end position="32"/>
    </location>
</feature>
<evidence type="ECO:0000313" key="3">
    <source>
        <dbReference type="EMBL" id="KAE9398025.1"/>
    </source>
</evidence>
<evidence type="ECO:0000259" key="2">
    <source>
        <dbReference type="Pfam" id="PF20152"/>
    </source>
</evidence>
<feature type="transmembrane region" description="Helical" evidence="1">
    <location>
        <begin position="166"/>
        <end position="190"/>
    </location>
</feature>
<accession>A0A6A4HMH3</accession>
<feature type="transmembrane region" description="Helical" evidence="1">
    <location>
        <begin position="202"/>
        <end position="230"/>
    </location>
</feature>
<sequence>MSATDALSPQKTLTALFFGLVVGTVLFGITLVESYRYFKSYKNDTIQQKSLVALLVGLDLLHFSFSIHVSYHYLVESFGDSDSINRAIWSVKALGTVHVMLLWLVQFLYLTRIWSLTRRMLLHRKLLVPVLCAVIVIGIMGFGAGLAFILELDRIEYILDFARIKWVIYLALGVSAATDIAISTIMVLILHRSITGMKRTDGVISALIHYFFSTGLLTSLTALIYLILFAASAQTALYLGVVFLISRLYTISFLEFRLNVRNQLREDLEATVELAFSSLEDQNAFERCKWQLVPLFERTTAEYGSAFRGGMRSGRMQITQAIYIVC</sequence>
<keyword evidence="4" id="KW-1185">Reference proteome</keyword>
<feature type="transmembrane region" description="Helical" evidence="1">
    <location>
        <begin position="52"/>
        <end position="73"/>
    </location>
</feature>
<dbReference type="OrthoDB" id="3270417at2759"/>
<reference evidence="3" key="1">
    <citation type="journal article" date="2019" name="Environ. Microbiol.">
        <title>Fungal ecological strategies reflected in gene transcription - a case study of two litter decomposers.</title>
        <authorList>
            <person name="Barbi F."/>
            <person name="Kohler A."/>
            <person name="Barry K."/>
            <person name="Baskaran P."/>
            <person name="Daum C."/>
            <person name="Fauchery L."/>
            <person name="Ihrmark K."/>
            <person name="Kuo A."/>
            <person name="LaButti K."/>
            <person name="Lipzen A."/>
            <person name="Morin E."/>
            <person name="Grigoriev I.V."/>
            <person name="Henrissat B."/>
            <person name="Lindahl B."/>
            <person name="Martin F."/>
        </authorList>
    </citation>
    <scope>NUCLEOTIDE SEQUENCE</scope>
    <source>
        <strain evidence="3">JB14</strain>
    </source>
</reference>
<organism evidence="3 4">
    <name type="scientific">Gymnopus androsaceus JB14</name>
    <dbReference type="NCBI Taxonomy" id="1447944"/>
    <lineage>
        <taxon>Eukaryota</taxon>
        <taxon>Fungi</taxon>
        <taxon>Dikarya</taxon>
        <taxon>Basidiomycota</taxon>
        <taxon>Agaricomycotina</taxon>
        <taxon>Agaricomycetes</taxon>
        <taxon>Agaricomycetidae</taxon>
        <taxon>Agaricales</taxon>
        <taxon>Marasmiineae</taxon>
        <taxon>Omphalotaceae</taxon>
        <taxon>Gymnopus</taxon>
    </lineage>
</organism>
<evidence type="ECO:0000256" key="1">
    <source>
        <dbReference type="SAM" id="Phobius"/>
    </source>
</evidence>
<dbReference type="AlphaFoldDB" id="A0A6A4HMH3"/>
<dbReference type="InterPro" id="IPR045339">
    <property type="entry name" value="DUF6534"/>
</dbReference>
<gene>
    <name evidence="3" type="ORF">BT96DRAFT_43720</name>
</gene>
<protein>
    <recommendedName>
        <fullName evidence="2">DUF6534 domain-containing protein</fullName>
    </recommendedName>
</protein>
<dbReference type="Proteomes" id="UP000799118">
    <property type="component" value="Unassembled WGS sequence"/>
</dbReference>
<feature type="transmembrane region" description="Helical" evidence="1">
    <location>
        <begin position="236"/>
        <end position="256"/>
    </location>
</feature>
<proteinExistence type="predicted"/>
<dbReference type="EMBL" id="ML769488">
    <property type="protein sequence ID" value="KAE9398025.1"/>
    <property type="molecule type" value="Genomic_DNA"/>
</dbReference>
<feature type="transmembrane region" description="Helical" evidence="1">
    <location>
        <begin position="93"/>
        <end position="114"/>
    </location>
</feature>
<name>A0A6A4HMH3_9AGAR</name>
<dbReference type="Pfam" id="PF20152">
    <property type="entry name" value="DUF6534"/>
    <property type="match status" value="1"/>
</dbReference>
<evidence type="ECO:0000313" key="4">
    <source>
        <dbReference type="Proteomes" id="UP000799118"/>
    </source>
</evidence>
<dbReference type="PANTHER" id="PTHR40465:SF1">
    <property type="entry name" value="DUF6534 DOMAIN-CONTAINING PROTEIN"/>
    <property type="match status" value="1"/>
</dbReference>
<keyword evidence="1" id="KW-1133">Transmembrane helix</keyword>
<keyword evidence="1" id="KW-0812">Transmembrane</keyword>
<keyword evidence="1" id="KW-0472">Membrane</keyword>
<feature type="domain" description="DUF6534" evidence="2">
    <location>
        <begin position="175"/>
        <end position="262"/>
    </location>
</feature>
<dbReference type="PANTHER" id="PTHR40465">
    <property type="entry name" value="CHROMOSOME 1, WHOLE GENOME SHOTGUN SEQUENCE"/>
    <property type="match status" value="1"/>
</dbReference>